<reference evidence="1" key="1">
    <citation type="submission" date="2020-01" db="EMBL/GenBank/DDBJ databases">
        <authorList>
            <person name="Meier V. D."/>
            <person name="Meier V D."/>
        </authorList>
    </citation>
    <scope>NUCLEOTIDE SEQUENCE</scope>
    <source>
        <strain evidence="1">HLG_WM_MAG_10</strain>
    </source>
</reference>
<dbReference type="EMBL" id="CACVAQ010000222">
    <property type="protein sequence ID" value="CAA6814882.1"/>
    <property type="molecule type" value="Genomic_DNA"/>
</dbReference>
<proteinExistence type="predicted"/>
<sequence>MTELLLSSQRLEQQKVLHTGKLDLLEALQKHSNLEIVQLEGKLPAKSIILEWKEVQTPTTPASFSDLAGKKLTEYKFQYLGQFSFDGNVVEAENETFIADFPEQNISRTSLDSTGWLNCTWLLDFLMNAEAIEQDSLRNEGLIWRKNKKGFMLSLSRESTDARHAEQEKFVFENKFKAVNWSHNALFSGQEIC</sequence>
<name>A0A6S6THH5_9BACT</name>
<gene>
    <name evidence="1" type="ORF">HELGO_WM41589</name>
</gene>
<accession>A0A6S6THH5</accession>
<dbReference type="AlphaFoldDB" id="A0A6S6THH5"/>
<organism evidence="1">
    <name type="scientific">uncultured Aureispira sp</name>
    <dbReference type="NCBI Taxonomy" id="1331704"/>
    <lineage>
        <taxon>Bacteria</taxon>
        <taxon>Pseudomonadati</taxon>
        <taxon>Bacteroidota</taxon>
        <taxon>Saprospiria</taxon>
        <taxon>Saprospirales</taxon>
        <taxon>Saprospiraceae</taxon>
        <taxon>Aureispira</taxon>
        <taxon>environmental samples</taxon>
    </lineage>
</organism>
<evidence type="ECO:0000313" key="1">
    <source>
        <dbReference type="EMBL" id="CAA6814882.1"/>
    </source>
</evidence>
<protein>
    <submittedName>
        <fullName evidence="1">Uncharacterized protein</fullName>
    </submittedName>
</protein>